<evidence type="ECO:0000256" key="2">
    <source>
        <dbReference type="SAM" id="SignalP"/>
    </source>
</evidence>
<comment type="caution">
    <text evidence="3">The sequence shown here is derived from an EMBL/GenBank/DDBJ whole genome shotgun (WGS) entry which is preliminary data.</text>
</comment>
<name>A0A1G2E915_9BACT</name>
<keyword evidence="1" id="KW-0472">Membrane</keyword>
<keyword evidence="1" id="KW-1133">Transmembrane helix</keyword>
<feature type="transmembrane region" description="Helical" evidence="1">
    <location>
        <begin position="111"/>
        <end position="132"/>
    </location>
</feature>
<dbReference type="Pfam" id="PF18895">
    <property type="entry name" value="T4SS_pilin"/>
    <property type="match status" value="1"/>
</dbReference>
<evidence type="ECO:0000313" key="4">
    <source>
        <dbReference type="Proteomes" id="UP000178703"/>
    </source>
</evidence>
<feature type="transmembrane region" description="Helical" evidence="1">
    <location>
        <begin position="148"/>
        <end position="168"/>
    </location>
</feature>
<feature type="signal peptide" evidence="2">
    <location>
        <begin position="1"/>
        <end position="25"/>
    </location>
</feature>
<dbReference type="AlphaFoldDB" id="A0A1G2E915"/>
<evidence type="ECO:0000313" key="3">
    <source>
        <dbReference type="EMBL" id="OGZ21658.1"/>
    </source>
</evidence>
<keyword evidence="1" id="KW-0812">Transmembrane</keyword>
<feature type="chain" id="PRO_5009582702" evidence="2">
    <location>
        <begin position="26"/>
        <end position="173"/>
    </location>
</feature>
<accession>A0A1G2E915</accession>
<gene>
    <name evidence="3" type="ORF">A3D46_01435</name>
</gene>
<keyword evidence="2" id="KW-0732">Signal</keyword>
<dbReference type="EMBL" id="MHMD01000019">
    <property type="protein sequence ID" value="OGZ21658.1"/>
    <property type="molecule type" value="Genomic_DNA"/>
</dbReference>
<protein>
    <submittedName>
        <fullName evidence="3">Uncharacterized protein</fullName>
    </submittedName>
</protein>
<dbReference type="InterPro" id="IPR043993">
    <property type="entry name" value="T4SS_pilin"/>
</dbReference>
<dbReference type="Proteomes" id="UP000178703">
    <property type="component" value="Unassembled WGS sequence"/>
</dbReference>
<sequence length="173" mass="17679">MKKVLAQLFLISFLAVLVVPAVVSAGIAGKIDCQNQCVTPSVDCNCGGANGDYIGATTPMYCLNGVRFNSNDNGEGRQACLAVASGGTTGSGTSVTTVKGLLNKIDEISGYIRTGLFGIAGIFLIIAGYYFVTGGGEPEKLTKARQMLINALIGVAIAVAATGLVGIVKDLVK</sequence>
<reference evidence="3 4" key="1">
    <citation type="journal article" date="2016" name="Nat. Commun.">
        <title>Thousands of microbial genomes shed light on interconnected biogeochemical processes in an aquifer system.</title>
        <authorList>
            <person name="Anantharaman K."/>
            <person name="Brown C.T."/>
            <person name="Hug L.A."/>
            <person name="Sharon I."/>
            <person name="Castelle C.J."/>
            <person name="Probst A.J."/>
            <person name="Thomas B.C."/>
            <person name="Singh A."/>
            <person name="Wilkins M.J."/>
            <person name="Karaoz U."/>
            <person name="Brodie E.L."/>
            <person name="Williams K.H."/>
            <person name="Hubbard S.S."/>
            <person name="Banfield J.F."/>
        </authorList>
    </citation>
    <scope>NUCLEOTIDE SEQUENCE [LARGE SCALE GENOMIC DNA]</scope>
</reference>
<proteinExistence type="predicted"/>
<dbReference type="STRING" id="1801668.A3D46_01435"/>
<organism evidence="3 4">
    <name type="scientific">Candidatus Nealsonbacteria bacterium RIFCSPHIGHO2_02_FULL_43_13</name>
    <dbReference type="NCBI Taxonomy" id="1801668"/>
    <lineage>
        <taxon>Bacteria</taxon>
        <taxon>Candidatus Nealsoniibacteriota</taxon>
    </lineage>
</organism>
<evidence type="ECO:0000256" key="1">
    <source>
        <dbReference type="SAM" id="Phobius"/>
    </source>
</evidence>